<organism evidence="3 4">
    <name type="scientific">Nonomuraea diastatica</name>
    <dbReference type="NCBI Taxonomy" id="1848329"/>
    <lineage>
        <taxon>Bacteria</taxon>
        <taxon>Bacillati</taxon>
        <taxon>Actinomycetota</taxon>
        <taxon>Actinomycetes</taxon>
        <taxon>Streptosporangiales</taxon>
        <taxon>Streptosporangiaceae</taxon>
        <taxon>Nonomuraea</taxon>
    </lineage>
</organism>
<dbReference type="OrthoDB" id="3278287at2"/>
<sequence>MSSWRIYGAVGLLLLTTGCSLLGEDTEDVPDVKRDQTFATAGPRQLTDAGPAPGVMREAWRVKGLGQGEEARPIRLEGGQLFVAGADGFDVYDAGTGQKRWRYREPGRELTGFAVNKDDLVVASRSKAGSHLTGLASGTGRLRWERGGDEGRPFTHGHGGRLAMGEGVVPLLVRAEPSGRDEEEEPDEFLALDAATGEERWRRPHHAPSGCDADTRSAATDTDGSVLVFRESCRDDHYLYAFNPSDGKPLWSRTGTSDDSLVGISVRAGATLIELDEHTRTLVGRDGREIANLNGIGECLPPCSLWSVGDDLGLIHFDESRNMALSVISVSSGQVRTLTTPHDTMSVTAGGRWYGVSSKLGGNLLPARLNVLDAATEQLTTMPLPLNLESDVGSLRWLGTAGGHLLVATSKGGDLVAYASTPTEGPLELGGAAKDEWPQACDLLKDVPGKTIARTPMVEGPVKIGSQELARSRCHVDYSADGEDGQAIVEVLWVAANAAEADGLVNGEAGLYGADEVQKTSDEVAHVRKGRFVVKVQSRQEDDLQRIVAGVVEALP</sequence>
<accession>A0A4R4VID7</accession>
<dbReference type="PROSITE" id="PS51257">
    <property type="entry name" value="PROKAR_LIPOPROTEIN"/>
    <property type="match status" value="1"/>
</dbReference>
<dbReference type="RefSeq" id="WP_132520095.1">
    <property type="nucleotide sequence ID" value="NZ_SMKP01000324.1"/>
</dbReference>
<dbReference type="Pfam" id="PF13360">
    <property type="entry name" value="PQQ_2"/>
    <property type="match status" value="1"/>
</dbReference>
<dbReference type="Proteomes" id="UP000294543">
    <property type="component" value="Unassembled WGS sequence"/>
</dbReference>
<dbReference type="InterPro" id="IPR015943">
    <property type="entry name" value="WD40/YVTN_repeat-like_dom_sf"/>
</dbReference>
<dbReference type="SMART" id="SM00564">
    <property type="entry name" value="PQQ"/>
    <property type="match status" value="4"/>
</dbReference>
<keyword evidence="4" id="KW-1185">Reference proteome</keyword>
<evidence type="ECO:0000313" key="4">
    <source>
        <dbReference type="Proteomes" id="UP000294543"/>
    </source>
</evidence>
<protein>
    <recommendedName>
        <fullName evidence="2">Pyrrolo-quinoline quinone repeat domain-containing protein</fullName>
    </recommendedName>
</protein>
<evidence type="ECO:0000259" key="2">
    <source>
        <dbReference type="Pfam" id="PF13360"/>
    </source>
</evidence>
<dbReference type="AlphaFoldDB" id="A0A4R4VID7"/>
<dbReference type="SUPFAM" id="SSF50998">
    <property type="entry name" value="Quinoprotein alcohol dehydrogenase-like"/>
    <property type="match status" value="1"/>
</dbReference>
<feature type="domain" description="Pyrrolo-quinoline quinone repeat" evidence="2">
    <location>
        <begin position="32"/>
        <end position="252"/>
    </location>
</feature>
<dbReference type="InterPro" id="IPR002372">
    <property type="entry name" value="PQQ_rpt_dom"/>
</dbReference>
<dbReference type="EMBL" id="SMKP01000324">
    <property type="protein sequence ID" value="TDD03557.1"/>
    <property type="molecule type" value="Genomic_DNA"/>
</dbReference>
<gene>
    <name evidence="3" type="ORF">E1294_50630</name>
</gene>
<name>A0A4R4VID7_9ACTN</name>
<dbReference type="InterPro" id="IPR011047">
    <property type="entry name" value="Quinoprotein_ADH-like_sf"/>
</dbReference>
<feature type="region of interest" description="Disordered" evidence="1">
    <location>
        <begin position="195"/>
        <end position="218"/>
    </location>
</feature>
<dbReference type="PANTHER" id="PTHR34512:SF30">
    <property type="entry name" value="OUTER MEMBRANE PROTEIN ASSEMBLY FACTOR BAMB"/>
    <property type="match status" value="1"/>
</dbReference>
<evidence type="ECO:0000256" key="1">
    <source>
        <dbReference type="SAM" id="MobiDB-lite"/>
    </source>
</evidence>
<proteinExistence type="predicted"/>
<dbReference type="InterPro" id="IPR018391">
    <property type="entry name" value="PQQ_b-propeller_rpt"/>
</dbReference>
<dbReference type="Gene3D" id="2.130.10.10">
    <property type="entry name" value="YVTN repeat-like/Quinoprotein amine dehydrogenase"/>
    <property type="match status" value="1"/>
</dbReference>
<dbReference type="PANTHER" id="PTHR34512">
    <property type="entry name" value="CELL SURFACE PROTEIN"/>
    <property type="match status" value="1"/>
</dbReference>
<evidence type="ECO:0000313" key="3">
    <source>
        <dbReference type="EMBL" id="TDD03557.1"/>
    </source>
</evidence>
<comment type="caution">
    <text evidence="3">The sequence shown here is derived from an EMBL/GenBank/DDBJ whole genome shotgun (WGS) entry which is preliminary data.</text>
</comment>
<reference evidence="3 4" key="1">
    <citation type="submission" date="2019-03" db="EMBL/GenBank/DDBJ databases">
        <title>Draft genome sequences of novel Actinobacteria.</title>
        <authorList>
            <person name="Sahin N."/>
            <person name="Ay H."/>
            <person name="Saygin H."/>
        </authorList>
    </citation>
    <scope>NUCLEOTIDE SEQUENCE [LARGE SCALE GENOMIC DNA]</scope>
    <source>
        <strain evidence="3 4">KC712</strain>
    </source>
</reference>